<dbReference type="STRING" id="1004.SAMN05661012_05432"/>
<dbReference type="AlphaFoldDB" id="A0A1K1SH97"/>
<sequence length="73" mass="8437">MMAEDHVSGPQFFPKYKPSPAPYHIKFPFYLKMNPYINIPLTCNFSHPVIHSAKNALTYTTVDNTSTCYKMFC</sequence>
<organism evidence="1 2">
    <name type="scientific">Chitinophaga sancti</name>
    <dbReference type="NCBI Taxonomy" id="1004"/>
    <lineage>
        <taxon>Bacteria</taxon>
        <taxon>Pseudomonadati</taxon>
        <taxon>Bacteroidota</taxon>
        <taxon>Chitinophagia</taxon>
        <taxon>Chitinophagales</taxon>
        <taxon>Chitinophagaceae</taxon>
        <taxon>Chitinophaga</taxon>
    </lineage>
</organism>
<reference evidence="1 2" key="1">
    <citation type="submission" date="2016-11" db="EMBL/GenBank/DDBJ databases">
        <authorList>
            <person name="Jaros S."/>
            <person name="Januszkiewicz K."/>
            <person name="Wedrychowicz H."/>
        </authorList>
    </citation>
    <scope>NUCLEOTIDE SEQUENCE [LARGE SCALE GENOMIC DNA]</scope>
    <source>
        <strain evidence="1 2">DSM 784</strain>
    </source>
</reference>
<gene>
    <name evidence="1" type="ORF">SAMN05661012_05432</name>
</gene>
<evidence type="ECO:0000313" key="1">
    <source>
        <dbReference type="EMBL" id="SFW83745.1"/>
    </source>
</evidence>
<dbReference type="Proteomes" id="UP000183788">
    <property type="component" value="Unassembled WGS sequence"/>
</dbReference>
<proteinExistence type="predicted"/>
<accession>A0A1K1SH97</accession>
<protein>
    <submittedName>
        <fullName evidence="1">Uncharacterized protein</fullName>
    </submittedName>
</protein>
<name>A0A1K1SH97_9BACT</name>
<evidence type="ECO:0000313" key="2">
    <source>
        <dbReference type="Proteomes" id="UP000183788"/>
    </source>
</evidence>
<dbReference type="EMBL" id="FPIZ01000023">
    <property type="protein sequence ID" value="SFW83745.1"/>
    <property type="molecule type" value="Genomic_DNA"/>
</dbReference>